<dbReference type="Pfam" id="PF04542">
    <property type="entry name" value="Sigma70_r2"/>
    <property type="match status" value="1"/>
</dbReference>
<proteinExistence type="inferred from homology"/>
<name>A0A0G1J4F8_9BACT</name>
<dbReference type="InterPro" id="IPR007627">
    <property type="entry name" value="RNA_pol_sigma70_r2"/>
</dbReference>
<sequence length="166" mass="19453">MKPPFEDVVRDYIRLVYFFAKKSLSQQDDIDDAVQETFLKAMKAYKDFKFKSNGELKSWLLVICRHVITDMFRANKNNISIEQNNIELFEDSDVEVLLEAKITHEEDVKKVTSALKMLKPAEQEIIRLRINEEMPFCDIATALDSKEPAIKMRFYRAIVKLKESLL</sequence>
<dbReference type="GO" id="GO:0006352">
    <property type="term" value="P:DNA-templated transcription initiation"/>
    <property type="evidence" value="ECO:0007669"/>
    <property type="project" value="InterPro"/>
</dbReference>
<dbReference type="EMBL" id="LCIY01000027">
    <property type="protein sequence ID" value="KKT66218.1"/>
    <property type="molecule type" value="Genomic_DNA"/>
</dbReference>
<reference evidence="8 9" key="1">
    <citation type="journal article" date="2015" name="Nature">
        <title>rRNA introns, odd ribosomes, and small enigmatic genomes across a large radiation of phyla.</title>
        <authorList>
            <person name="Brown C.T."/>
            <person name="Hug L.A."/>
            <person name="Thomas B.C."/>
            <person name="Sharon I."/>
            <person name="Castelle C.J."/>
            <person name="Singh A."/>
            <person name="Wilkins M.J."/>
            <person name="Williams K.H."/>
            <person name="Banfield J.F."/>
        </authorList>
    </citation>
    <scope>NUCLEOTIDE SEQUENCE [LARGE SCALE GENOMIC DNA]</scope>
</reference>
<evidence type="ECO:0000256" key="2">
    <source>
        <dbReference type="ARBA" id="ARBA00023015"/>
    </source>
</evidence>
<keyword evidence="3" id="KW-0731">Sigma factor</keyword>
<comment type="similarity">
    <text evidence="1">Belongs to the sigma-70 factor family. ECF subfamily.</text>
</comment>
<dbReference type="SUPFAM" id="SSF88659">
    <property type="entry name" value="Sigma3 and sigma4 domains of RNA polymerase sigma factors"/>
    <property type="match status" value="1"/>
</dbReference>
<keyword evidence="2" id="KW-0805">Transcription regulation</keyword>
<dbReference type="InterPro" id="IPR036388">
    <property type="entry name" value="WH-like_DNA-bd_sf"/>
</dbReference>
<evidence type="ECO:0000256" key="1">
    <source>
        <dbReference type="ARBA" id="ARBA00010641"/>
    </source>
</evidence>
<keyword evidence="5" id="KW-0804">Transcription</keyword>
<keyword evidence="4" id="KW-0238">DNA-binding</keyword>
<dbReference type="AlphaFoldDB" id="A0A0G1J4F8"/>
<dbReference type="PANTHER" id="PTHR43133:SF8">
    <property type="entry name" value="RNA POLYMERASE SIGMA FACTOR HI_1459-RELATED"/>
    <property type="match status" value="1"/>
</dbReference>
<dbReference type="NCBIfam" id="TIGR02937">
    <property type="entry name" value="sigma70-ECF"/>
    <property type="match status" value="1"/>
</dbReference>
<evidence type="ECO:0000256" key="4">
    <source>
        <dbReference type="ARBA" id="ARBA00023125"/>
    </source>
</evidence>
<dbReference type="PANTHER" id="PTHR43133">
    <property type="entry name" value="RNA POLYMERASE ECF-TYPE SIGMA FACTO"/>
    <property type="match status" value="1"/>
</dbReference>
<dbReference type="SUPFAM" id="SSF88946">
    <property type="entry name" value="Sigma2 domain of RNA polymerase sigma factors"/>
    <property type="match status" value="1"/>
</dbReference>
<evidence type="ECO:0000256" key="5">
    <source>
        <dbReference type="ARBA" id="ARBA00023163"/>
    </source>
</evidence>
<accession>A0A0G1J4F8</accession>
<evidence type="ECO:0000256" key="3">
    <source>
        <dbReference type="ARBA" id="ARBA00023082"/>
    </source>
</evidence>
<organism evidence="8 9">
    <name type="scientific">Candidatus Woesebacteria bacterium GW2011_GWA2_44_33</name>
    <dbReference type="NCBI Taxonomy" id="1618564"/>
    <lineage>
        <taxon>Bacteria</taxon>
        <taxon>Candidatus Woeseibacteriota</taxon>
    </lineage>
</organism>
<dbReference type="GO" id="GO:0016987">
    <property type="term" value="F:sigma factor activity"/>
    <property type="evidence" value="ECO:0007669"/>
    <property type="project" value="UniProtKB-KW"/>
</dbReference>
<dbReference type="InterPro" id="IPR013325">
    <property type="entry name" value="RNA_pol_sigma_r2"/>
</dbReference>
<dbReference type="GO" id="GO:0003677">
    <property type="term" value="F:DNA binding"/>
    <property type="evidence" value="ECO:0007669"/>
    <property type="project" value="UniProtKB-KW"/>
</dbReference>
<evidence type="ECO:0000259" key="7">
    <source>
        <dbReference type="Pfam" id="PF04545"/>
    </source>
</evidence>
<dbReference type="Gene3D" id="1.10.10.10">
    <property type="entry name" value="Winged helix-like DNA-binding domain superfamily/Winged helix DNA-binding domain"/>
    <property type="match status" value="1"/>
</dbReference>
<feature type="domain" description="RNA polymerase sigma-70 region 2" evidence="6">
    <location>
        <begin position="9"/>
        <end position="76"/>
    </location>
</feature>
<dbReference type="Pfam" id="PF04545">
    <property type="entry name" value="Sigma70_r4"/>
    <property type="match status" value="1"/>
</dbReference>
<comment type="caution">
    <text evidence="8">The sequence shown here is derived from an EMBL/GenBank/DDBJ whole genome shotgun (WGS) entry which is preliminary data.</text>
</comment>
<dbReference type="InterPro" id="IPR013324">
    <property type="entry name" value="RNA_pol_sigma_r3/r4-like"/>
</dbReference>
<dbReference type="InterPro" id="IPR014284">
    <property type="entry name" value="RNA_pol_sigma-70_dom"/>
</dbReference>
<dbReference type="Gene3D" id="1.10.1740.10">
    <property type="match status" value="1"/>
</dbReference>
<dbReference type="Proteomes" id="UP000034826">
    <property type="component" value="Unassembled WGS sequence"/>
</dbReference>
<feature type="domain" description="RNA polymerase sigma-70 region 4" evidence="7">
    <location>
        <begin position="114"/>
        <end position="163"/>
    </location>
</feature>
<evidence type="ECO:0000313" key="9">
    <source>
        <dbReference type="Proteomes" id="UP000034826"/>
    </source>
</evidence>
<protein>
    <submittedName>
        <fullName evidence="8">RNA polymerase, sigma-24 subunit, ECF subfamily</fullName>
    </submittedName>
</protein>
<dbReference type="InterPro" id="IPR039425">
    <property type="entry name" value="RNA_pol_sigma-70-like"/>
</dbReference>
<evidence type="ECO:0000259" key="6">
    <source>
        <dbReference type="Pfam" id="PF04542"/>
    </source>
</evidence>
<evidence type="ECO:0000313" key="8">
    <source>
        <dbReference type="EMBL" id="KKT66218.1"/>
    </source>
</evidence>
<dbReference type="InterPro" id="IPR007630">
    <property type="entry name" value="RNA_pol_sigma70_r4"/>
</dbReference>
<gene>
    <name evidence="8" type="ORF">UW60_C0027G0004</name>
</gene>